<evidence type="ECO:0000259" key="10">
    <source>
        <dbReference type="PROSITE" id="PS50110"/>
    </source>
</evidence>
<comment type="subcellular location">
    <subcellularLocation>
        <location evidence="1">Cytoplasm</location>
    </subcellularLocation>
</comment>
<dbReference type="SMART" id="SM00448">
    <property type="entry name" value="REC"/>
    <property type="match status" value="1"/>
</dbReference>
<dbReference type="InterPro" id="IPR009057">
    <property type="entry name" value="Homeodomain-like_sf"/>
</dbReference>
<dbReference type="CDD" id="cd17536">
    <property type="entry name" value="REC_YesN-like"/>
    <property type="match status" value="1"/>
</dbReference>
<dbReference type="GO" id="GO:0000160">
    <property type="term" value="P:phosphorelay signal transduction system"/>
    <property type="evidence" value="ECO:0007669"/>
    <property type="project" value="UniProtKB-KW"/>
</dbReference>
<evidence type="ECO:0000313" key="11">
    <source>
        <dbReference type="EMBL" id="WCG21885.1"/>
    </source>
</evidence>
<keyword evidence="6" id="KW-0238">DNA-binding</keyword>
<dbReference type="GO" id="GO:0043565">
    <property type="term" value="F:sequence-specific DNA binding"/>
    <property type="evidence" value="ECO:0007669"/>
    <property type="project" value="InterPro"/>
</dbReference>
<dbReference type="GO" id="GO:0003700">
    <property type="term" value="F:DNA-binding transcription factor activity"/>
    <property type="evidence" value="ECO:0007669"/>
    <property type="project" value="InterPro"/>
</dbReference>
<feature type="domain" description="HTH araC/xylS-type" evidence="9">
    <location>
        <begin position="300"/>
        <end position="398"/>
    </location>
</feature>
<evidence type="ECO:0000256" key="6">
    <source>
        <dbReference type="ARBA" id="ARBA00023125"/>
    </source>
</evidence>
<accession>A0AAE9XH71</accession>
<dbReference type="PROSITE" id="PS01124">
    <property type="entry name" value="HTH_ARAC_FAMILY_2"/>
    <property type="match status" value="1"/>
</dbReference>
<dbReference type="SMART" id="SM00342">
    <property type="entry name" value="HTH_ARAC"/>
    <property type="match status" value="1"/>
</dbReference>
<dbReference type="InterPro" id="IPR020449">
    <property type="entry name" value="Tscrpt_reg_AraC-type_HTH"/>
</dbReference>
<organism evidence="11 12">
    <name type="scientific">Vagococcus lutrae</name>
    <dbReference type="NCBI Taxonomy" id="81947"/>
    <lineage>
        <taxon>Bacteria</taxon>
        <taxon>Bacillati</taxon>
        <taxon>Bacillota</taxon>
        <taxon>Bacilli</taxon>
        <taxon>Lactobacillales</taxon>
        <taxon>Enterococcaceae</taxon>
        <taxon>Vagococcus</taxon>
    </lineage>
</organism>
<reference evidence="11" key="1">
    <citation type="submission" date="2023-01" db="EMBL/GenBank/DDBJ databases">
        <title>Oxazolidinone resistance genes in florfenicol resistant enterococci from beef cattle and veal calves at slaughter.</title>
        <authorList>
            <person name="Biggel M."/>
        </authorList>
    </citation>
    <scope>NUCLEOTIDE SEQUENCE</scope>
    <source>
        <strain evidence="11">K204-1</strain>
    </source>
</reference>
<evidence type="ECO:0000256" key="7">
    <source>
        <dbReference type="ARBA" id="ARBA00023163"/>
    </source>
</evidence>
<keyword evidence="2" id="KW-0963">Cytoplasm</keyword>
<keyword evidence="5" id="KW-0805">Transcription regulation</keyword>
<dbReference type="InterPro" id="IPR018062">
    <property type="entry name" value="HTH_AraC-typ_CS"/>
</dbReference>
<evidence type="ECO:0000256" key="2">
    <source>
        <dbReference type="ARBA" id="ARBA00022490"/>
    </source>
</evidence>
<dbReference type="SUPFAM" id="SSF52172">
    <property type="entry name" value="CheY-like"/>
    <property type="match status" value="1"/>
</dbReference>
<dbReference type="InterPro" id="IPR018060">
    <property type="entry name" value="HTH_AraC"/>
</dbReference>
<gene>
    <name evidence="11" type="ORF">PML95_05610</name>
</gene>
<dbReference type="PANTHER" id="PTHR42713">
    <property type="entry name" value="HISTIDINE KINASE-RELATED"/>
    <property type="match status" value="1"/>
</dbReference>
<keyword evidence="4" id="KW-0902">Two-component regulatory system</keyword>
<evidence type="ECO:0000256" key="5">
    <source>
        <dbReference type="ARBA" id="ARBA00023015"/>
    </source>
</evidence>
<dbReference type="InterPro" id="IPR051552">
    <property type="entry name" value="HptR"/>
</dbReference>
<evidence type="ECO:0000256" key="1">
    <source>
        <dbReference type="ARBA" id="ARBA00004496"/>
    </source>
</evidence>
<dbReference type="GO" id="GO:0005737">
    <property type="term" value="C:cytoplasm"/>
    <property type="evidence" value="ECO:0007669"/>
    <property type="project" value="UniProtKB-SubCell"/>
</dbReference>
<dbReference type="Gene3D" id="1.10.10.60">
    <property type="entry name" value="Homeodomain-like"/>
    <property type="match status" value="2"/>
</dbReference>
<name>A0AAE9XH71_9ENTE</name>
<feature type="domain" description="Response regulatory" evidence="10">
    <location>
        <begin position="3"/>
        <end position="120"/>
    </location>
</feature>
<dbReference type="Gene3D" id="3.40.50.2300">
    <property type="match status" value="1"/>
</dbReference>
<dbReference type="PANTHER" id="PTHR42713:SF3">
    <property type="entry name" value="TRANSCRIPTIONAL REGULATORY PROTEIN HPTR"/>
    <property type="match status" value="1"/>
</dbReference>
<dbReference type="Pfam" id="PF00072">
    <property type="entry name" value="Response_reg"/>
    <property type="match status" value="1"/>
</dbReference>
<evidence type="ECO:0000256" key="3">
    <source>
        <dbReference type="ARBA" id="ARBA00022553"/>
    </source>
</evidence>
<dbReference type="AlphaFoldDB" id="A0AAE9XH71"/>
<evidence type="ECO:0000259" key="9">
    <source>
        <dbReference type="PROSITE" id="PS01124"/>
    </source>
</evidence>
<evidence type="ECO:0000256" key="4">
    <source>
        <dbReference type="ARBA" id="ARBA00023012"/>
    </source>
</evidence>
<dbReference type="PROSITE" id="PS00041">
    <property type="entry name" value="HTH_ARAC_FAMILY_1"/>
    <property type="match status" value="1"/>
</dbReference>
<dbReference type="InterPro" id="IPR001789">
    <property type="entry name" value="Sig_transdc_resp-reg_receiver"/>
</dbReference>
<dbReference type="PROSITE" id="PS50110">
    <property type="entry name" value="RESPONSE_REGULATORY"/>
    <property type="match status" value="1"/>
</dbReference>
<dbReference type="EMBL" id="CP116507">
    <property type="protein sequence ID" value="WCG21885.1"/>
    <property type="molecule type" value="Genomic_DNA"/>
</dbReference>
<sequence>MYSVLIIDDEELSREGLIEFIPWENFGFKVVGEASDGLEGVALAKKLQPNLAICDIRMPKLSGLQMIEKIKNEVDDCFFIILSGYSDKDYFHLAIELNVCAYIEKPLEIEKFMRALKDVATKIERQKQQRMENEKLKHRVMKSHQLIYNTMLDMLVGKIRFDEGDLNKWLTNQPSPFLQWSGYQVLRIISDSSEAYQMLEKRCATLCESQQVFYLSQITDEGLLLIFEAKNNKWLELLELVLKEISTDTNIRFKGAVGRSVKEIDQIVLSYEDTVSMLKTMPYSYHLHTYSGSTGLDIIDTVKRLIQENPKKDLSNTELSSHVYVTPQYMCALFSEETGMTITEYKTQIRMEKAKELMLDSRLKLYEIADILGYDNAKYFSKVFKKYTNQTPREYRKSHGAVE</sequence>
<protein>
    <submittedName>
        <fullName evidence="11">Response regulator</fullName>
    </submittedName>
</protein>
<dbReference type="SUPFAM" id="SSF46689">
    <property type="entry name" value="Homeodomain-like"/>
    <property type="match status" value="2"/>
</dbReference>
<dbReference type="InterPro" id="IPR011006">
    <property type="entry name" value="CheY-like_superfamily"/>
</dbReference>
<dbReference type="Pfam" id="PF12833">
    <property type="entry name" value="HTH_18"/>
    <property type="match status" value="1"/>
</dbReference>
<keyword evidence="7" id="KW-0804">Transcription</keyword>
<dbReference type="RefSeq" id="WP_272163023.1">
    <property type="nucleotide sequence ID" value="NZ_CP116507.1"/>
</dbReference>
<proteinExistence type="predicted"/>
<dbReference type="Proteomes" id="UP001179600">
    <property type="component" value="Chromosome"/>
</dbReference>
<feature type="modified residue" description="4-aspartylphosphate" evidence="8">
    <location>
        <position position="55"/>
    </location>
</feature>
<dbReference type="PRINTS" id="PR00032">
    <property type="entry name" value="HTHARAC"/>
</dbReference>
<evidence type="ECO:0000256" key="8">
    <source>
        <dbReference type="PROSITE-ProRule" id="PRU00169"/>
    </source>
</evidence>
<keyword evidence="3 8" id="KW-0597">Phosphoprotein</keyword>
<evidence type="ECO:0000313" key="12">
    <source>
        <dbReference type="Proteomes" id="UP001179600"/>
    </source>
</evidence>